<dbReference type="Gene3D" id="1.10.3110.10">
    <property type="entry name" value="protoporphyrinogen ix oxidase, domain 3"/>
    <property type="match status" value="1"/>
</dbReference>
<dbReference type="SUPFAM" id="SSF54373">
    <property type="entry name" value="FAD-linked reductases, C-terminal domain"/>
    <property type="match status" value="1"/>
</dbReference>
<dbReference type="SUPFAM" id="SSF51905">
    <property type="entry name" value="FAD/NAD(P)-binding domain"/>
    <property type="match status" value="1"/>
</dbReference>
<dbReference type="EMBL" id="CP062804">
    <property type="protein sequence ID" value="QOT79827.1"/>
    <property type="molecule type" value="Genomic_DNA"/>
</dbReference>
<protein>
    <submittedName>
        <fullName evidence="2">FAD-dependent oxidoreductase</fullName>
    </submittedName>
</protein>
<dbReference type="GO" id="GO:0016491">
    <property type="term" value="F:oxidoreductase activity"/>
    <property type="evidence" value="ECO:0007669"/>
    <property type="project" value="InterPro"/>
</dbReference>
<dbReference type="InterPro" id="IPR036188">
    <property type="entry name" value="FAD/NAD-bd_sf"/>
</dbReference>
<dbReference type="Gene3D" id="3.50.50.60">
    <property type="entry name" value="FAD/NAD(P)-binding domain"/>
    <property type="match status" value="1"/>
</dbReference>
<evidence type="ECO:0000259" key="1">
    <source>
        <dbReference type="Pfam" id="PF01593"/>
    </source>
</evidence>
<name>A0A643FXX0_9BURK</name>
<dbReference type="Pfam" id="PF01593">
    <property type="entry name" value="Amino_oxidase"/>
    <property type="match status" value="1"/>
</dbReference>
<evidence type="ECO:0000313" key="2">
    <source>
        <dbReference type="EMBL" id="QOT79827.1"/>
    </source>
</evidence>
<dbReference type="InterPro" id="IPR002937">
    <property type="entry name" value="Amino_oxidase"/>
</dbReference>
<dbReference type="InterPro" id="IPR050464">
    <property type="entry name" value="Zeta_carotene_desat/Oxidored"/>
</dbReference>
<reference evidence="2 3" key="1">
    <citation type="submission" date="2020-10" db="EMBL/GenBank/DDBJ databases">
        <title>Complete genome sequence of Cupriavidus basilensis CCUG 49340T.</title>
        <authorList>
            <person name="Salva-Serra F."/>
            <person name="Donoso R.A."/>
            <person name="Cho K.H."/>
            <person name="Yoo J.A."/>
            <person name="Lee K."/>
            <person name="Yoon S.-H."/>
            <person name="Perez-Pantoja D."/>
            <person name="Moore E.R.B."/>
        </authorList>
    </citation>
    <scope>NUCLEOTIDE SEQUENCE [LARGE SCALE GENOMIC DNA]</scope>
    <source>
        <strain evidence="3">CCUG 49340</strain>
    </source>
</reference>
<dbReference type="PANTHER" id="PTHR42923">
    <property type="entry name" value="PROTOPORPHYRINOGEN OXIDASE"/>
    <property type="match status" value="1"/>
</dbReference>
<organism evidence="2 3">
    <name type="scientific">Cupriavidus basilensis</name>
    <dbReference type="NCBI Taxonomy" id="68895"/>
    <lineage>
        <taxon>Bacteria</taxon>
        <taxon>Pseudomonadati</taxon>
        <taxon>Pseudomonadota</taxon>
        <taxon>Betaproteobacteria</taxon>
        <taxon>Burkholderiales</taxon>
        <taxon>Burkholderiaceae</taxon>
        <taxon>Cupriavidus</taxon>
    </lineage>
</organism>
<proteinExistence type="predicted"/>
<dbReference type="AlphaFoldDB" id="A0A643FXX0"/>
<accession>A0A643FXX0</accession>
<dbReference type="Proteomes" id="UP000397656">
    <property type="component" value="Chromosome 2"/>
</dbReference>
<sequence>MHVTSLPSPVSPVSPVPPVPPASALPAHSPGPHRAPDVIVAGAGIAGLCAADALARAGARVRVFEAAGDVGGRMRSETLGPHGIECGAQFLSSGYTVLPALARRLGLDGGQGGGLQAASDLNAVVRQGRPRRVRAQSLLDPLRSGLLGLPAWLGLGLALGREGRALRTLPLDDLGQWARYDAGSASEWLGQRGCREALAYVTEPLLQGFYFLTPESSSAALMLMASGFGWRRCANTSLAGGMQSLPRALARTLKVETGRRVASIRQQDTGVVVSGAGFEATADYVVCALPAPVARQAWTGGDALERRLLATPYSRTINLSLLTRPGFHAPPALAGVYGVLVPRAERRYVAALALDAGKRQLARPAGGHGQVIQVMLEDRAAADRLGASDAQILADVLPEVEHYLPGISRQLQDCLVTRWAQAMPTVPVGRAADVLAYRSRAPASRQRVFLAGDYVNAPFTDAAAATGLWAAQAIMRAVSSTARAG</sequence>
<feature type="domain" description="Amine oxidase" evidence="1">
    <location>
        <begin position="45"/>
        <end position="475"/>
    </location>
</feature>
<gene>
    <name evidence="2" type="ORF">F7R26_034765</name>
</gene>
<evidence type="ECO:0000313" key="3">
    <source>
        <dbReference type="Proteomes" id="UP000397656"/>
    </source>
</evidence>
<dbReference type="RefSeq" id="WP_150985227.1">
    <property type="nucleotide sequence ID" value="NZ_CP062804.1"/>
</dbReference>
<dbReference type="GeneID" id="98406134"/>
<dbReference type="Gene3D" id="3.90.660.20">
    <property type="entry name" value="Protoporphyrinogen oxidase, mitochondrial, domain 2"/>
    <property type="match status" value="1"/>
</dbReference>